<dbReference type="GO" id="GO:0046656">
    <property type="term" value="P:folic acid biosynthetic process"/>
    <property type="evidence" value="ECO:0007669"/>
    <property type="project" value="UniProtKB-KW"/>
</dbReference>
<comment type="catalytic activity">
    <reaction evidence="1">
        <text>chorismate + L-glutamine = 4-amino-4-deoxychorismate + L-glutamate</text>
        <dbReference type="Rhea" id="RHEA:11672"/>
        <dbReference type="ChEBI" id="CHEBI:29748"/>
        <dbReference type="ChEBI" id="CHEBI:29985"/>
        <dbReference type="ChEBI" id="CHEBI:58359"/>
        <dbReference type="ChEBI" id="CHEBI:58406"/>
        <dbReference type="EC" id="2.6.1.85"/>
    </reaction>
</comment>
<dbReference type="PRINTS" id="PR00097">
    <property type="entry name" value="ANTSNTHASEII"/>
</dbReference>
<comment type="similarity">
    <text evidence="3">In the C-terminal section; belongs to the anthranilate synthase component I family.</text>
</comment>
<dbReference type="CDD" id="cd01743">
    <property type="entry name" value="GATase1_Anthranilate_Synthase"/>
    <property type="match status" value="1"/>
</dbReference>
<feature type="domain" description="Chorismate-utilising enzyme C-terminal" evidence="11">
    <location>
        <begin position="432"/>
        <end position="707"/>
    </location>
</feature>
<keyword evidence="6" id="KW-0289">Folate biosynthesis</keyword>
<dbReference type="SUPFAM" id="SSF56322">
    <property type="entry name" value="ADC synthase"/>
    <property type="match status" value="1"/>
</dbReference>
<dbReference type="Pfam" id="PF04715">
    <property type="entry name" value="Anth_synt_I_N"/>
    <property type="match status" value="1"/>
</dbReference>
<protein>
    <recommendedName>
        <fullName evidence="4">aminodeoxychorismate synthase</fullName>
        <ecNumber evidence="4">2.6.1.85</ecNumber>
    </recommendedName>
    <alternativeName>
        <fullName evidence="8">Para-aminobenzoate synthase</fullName>
    </alternativeName>
    <alternativeName>
        <fullName evidence="9">p-aminobenzoic acid synthase</fullName>
    </alternativeName>
</protein>
<dbReference type="UniPathway" id="UPA00077">
    <property type="reaction ID" value="UER00149"/>
</dbReference>
<dbReference type="InterPro" id="IPR019999">
    <property type="entry name" value="Anth_synth_I-like"/>
</dbReference>
<keyword evidence="5" id="KW-0808">Transferase</keyword>
<evidence type="ECO:0000313" key="14">
    <source>
        <dbReference type="Proteomes" id="UP000800092"/>
    </source>
</evidence>
<dbReference type="EMBL" id="ML991809">
    <property type="protein sequence ID" value="KAF2233103.1"/>
    <property type="molecule type" value="Genomic_DNA"/>
</dbReference>
<gene>
    <name evidence="13" type="ORF">EV356DRAFT_448962</name>
</gene>
<keyword evidence="7" id="KW-0315">Glutamine amidotransferase</keyword>
<dbReference type="InterPro" id="IPR015890">
    <property type="entry name" value="Chorismate_C"/>
</dbReference>
<dbReference type="InterPro" id="IPR006221">
    <property type="entry name" value="TrpG/PapA_dom"/>
</dbReference>
<dbReference type="PROSITE" id="PS51273">
    <property type="entry name" value="GATASE_TYPE_1"/>
    <property type="match status" value="1"/>
</dbReference>
<dbReference type="Gene3D" id="3.40.50.880">
    <property type="match status" value="1"/>
</dbReference>
<dbReference type="SUPFAM" id="SSF52317">
    <property type="entry name" value="Class I glutamine amidotransferase-like"/>
    <property type="match status" value="1"/>
</dbReference>
<dbReference type="Proteomes" id="UP000800092">
    <property type="component" value="Unassembled WGS sequence"/>
</dbReference>
<dbReference type="GO" id="GO:0046654">
    <property type="term" value="P:tetrahydrofolate biosynthetic process"/>
    <property type="evidence" value="ECO:0007669"/>
    <property type="project" value="UniProtKB-UniPathway"/>
</dbReference>
<dbReference type="InterPro" id="IPR029062">
    <property type="entry name" value="Class_I_gatase-like"/>
</dbReference>
<dbReference type="PANTHER" id="PTHR11236:SF18">
    <property type="entry name" value="AMINODEOXYCHORISMATE SYNTHASE"/>
    <property type="match status" value="1"/>
</dbReference>
<comment type="pathway">
    <text evidence="2">Cofactor biosynthesis; tetrahydrofolate biosynthesis; 4-aminobenzoate from chorismate: step 1/2.</text>
</comment>
<dbReference type="Gene3D" id="3.60.120.10">
    <property type="entry name" value="Anthranilate synthase"/>
    <property type="match status" value="1"/>
</dbReference>
<evidence type="ECO:0000259" key="11">
    <source>
        <dbReference type="Pfam" id="PF00425"/>
    </source>
</evidence>
<dbReference type="OrthoDB" id="64220at2759"/>
<dbReference type="NCBIfam" id="TIGR01823">
    <property type="entry name" value="PabB-fungal"/>
    <property type="match status" value="1"/>
</dbReference>
<evidence type="ECO:0000256" key="1">
    <source>
        <dbReference type="ARBA" id="ARBA00001000"/>
    </source>
</evidence>
<proteinExistence type="inferred from homology"/>
<name>A0A6A6H6F5_VIRVR</name>
<evidence type="ECO:0000313" key="13">
    <source>
        <dbReference type="EMBL" id="KAF2233103.1"/>
    </source>
</evidence>
<dbReference type="GO" id="GO:0008153">
    <property type="term" value="P:4-aminobenzoate biosynthetic process"/>
    <property type="evidence" value="ECO:0007669"/>
    <property type="project" value="TreeGrafter"/>
</dbReference>
<sequence>MPVFLYIDAYDSFSNNIVVLLTYLLKASVETIRIDDARFLGQDASLFLEYVRRFDAVIAGPGPGTAEQGGDVGLIAYLWNLGADFVVPVLGICLGFQSLILSHGGTIYRVENPQHGIVAQIVHSNRSIFKGIGDLRATQYNSLAADLGDSRKKLEPLAWHRTSATSPLILSAVRHREKPYWGVQFHPESACTNAAGARLIQNWWNEASEWNRSSRKPTSTCRLAPTIRSERITNSSIDVDVLRNAASSTGGSLLLLESVQRAAKIPIHSETGRFTIAGFSYPDTKRVLYFMNTSRIEVRNGQDEILDQKNQADLWNYLREFMSSVDKPMGGDARSPFWGGLLGFVSYEAALASIDVDGATRPSRPDACFAFVERSVVIDNAENRTWIQSIKPKDEEWIAEIQSAITHSKKKCTDGLENGISLKAVGICSPEKETYIKSIRTCKEEIRAGNSYELCLTAEGLVVSPASVSRSHHVWELYQRLRKLNAAPFAAHLRFGAENGDSSVSVISSSPERFLSWDRHGHCQFRPIKGTLKKTPGMTYEKAEQFFESSKERAENLMIVDLIRHDLNGILRSGEAHVAKLMGVEEYATVYQLVSVVEGDLSSKLDKTGGIDVLAASLPPGSMTGAPKKRSCELLKRIEGNRARGIYSGVIGYLDVGGGGDFSVAIRTAFSWDQERRDGRDFWHIGAGGAITVQSDDHAEYAEMMTKLETVLGIFD</sequence>
<evidence type="ECO:0000256" key="4">
    <source>
        <dbReference type="ARBA" id="ARBA00013139"/>
    </source>
</evidence>
<dbReference type="GO" id="GO:0000162">
    <property type="term" value="P:L-tryptophan biosynthetic process"/>
    <property type="evidence" value="ECO:0007669"/>
    <property type="project" value="TreeGrafter"/>
</dbReference>
<dbReference type="PRINTS" id="PR00096">
    <property type="entry name" value="GATASE"/>
</dbReference>
<dbReference type="GO" id="GO:0046820">
    <property type="term" value="F:4-amino-4-deoxychorismate synthase activity"/>
    <property type="evidence" value="ECO:0007669"/>
    <property type="project" value="UniProtKB-EC"/>
</dbReference>
<dbReference type="Pfam" id="PF00117">
    <property type="entry name" value="GATase"/>
    <property type="match status" value="1"/>
</dbReference>
<accession>A0A6A6H6F5</accession>
<dbReference type="InterPro" id="IPR017926">
    <property type="entry name" value="GATASE"/>
</dbReference>
<evidence type="ECO:0000256" key="6">
    <source>
        <dbReference type="ARBA" id="ARBA00022909"/>
    </source>
</evidence>
<evidence type="ECO:0000256" key="2">
    <source>
        <dbReference type="ARBA" id="ARBA00005009"/>
    </source>
</evidence>
<dbReference type="EC" id="2.6.1.85" evidence="4"/>
<keyword evidence="14" id="KW-1185">Reference proteome</keyword>
<evidence type="ECO:0000256" key="7">
    <source>
        <dbReference type="ARBA" id="ARBA00022962"/>
    </source>
</evidence>
<organism evidence="13 14">
    <name type="scientific">Viridothelium virens</name>
    <name type="common">Speckled blister lichen</name>
    <name type="synonym">Trypethelium virens</name>
    <dbReference type="NCBI Taxonomy" id="1048519"/>
    <lineage>
        <taxon>Eukaryota</taxon>
        <taxon>Fungi</taxon>
        <taxon>Dikarya</taxon>
        <taxon>Ascomycota</taxon>
        <taxon>Pezizomycotina</taxon>
        <taxon>Dothideomycetes</taxon>
        <taxon>Dothideomycetes incertae sedis</taxon>
        <taxon>Trypetheliales</taxon>
        <taxon>Trypetheliaceae</taxon>
        <taxon>Viridothelium</taxon>
    </lineage>
</organism>
<evidence type="ECO:0000259" key="12">
    <source>
        <dbReference type="Pfam" id="PF04715"/>
    </source>
</evidence>
<feature type="domain" description="Glutamine amidotransferase" evidence="10">
    <location>
        <begin position="6"/>
        <end position="195"/>
    </location>
</feature>
<dbReference type="PANTHER" id="PTHR11236">
    <property type="entry name" value="AMINOBENZOATE/ANTHRANILATE SYNTHASE"/>
    <property type="match status" value="1"/>
</dbReference>
<dbReference type="AlphaFoldDB" id="A0A6A6H6F5"/>
<dbReference type="InterPro" id="IPR010117">
    <property type="entry name" value="PabB_fungal"/>
</dbReference>
<dbReference type="GO" id="GO:0005737">
    <property type="term" value="C:cytoplasm"/>
    <property type="evidence" value="ECO:0007669"/>
    <property type="project" value="TreeGrafter"/>
</dbReference>
<reference evidence="13" key="1">
    <citation type="journal article" date="2020" name="Stud. Mycol.">
        <title>101 Dothideomycetes genomes: a test case for predicting lifestyles and emergence of pathogens.</title>
        <authorList>
            <person name="Haridas S."/>
            <person name="Albert R."/>
            <person name="Binder M."/>
            <person name="Bloem J."/>
            <person name="Labutti K."/>
            <person name="Salamov A."/>
            <person name="Andreopoulos B."/>
            <person name="Baker S."/>
            <person name="Barry K."/>
            <person name="Bills G."/>
            <person name="Bluhm B."/>
            <person name="Cannon C."/>
            <person name="Castanera R."/>
            <person name="Culley D."/>
            <person name="Daum C."/>
            <person name="Ezra D."/>
            <person name="Gonzalez J."/>
            <person name="Henrissat B."/>
            <person name="Kuo A."/>
            <person name="Liang C."/>
            <person name="Lipzen A."/>
            <person name="Lutzoni F."/>
            <person name="Magnuson J."/>
            <person name="Mondo S."/>
            <person name="Nolan M."/>
            <person name="Ohm R."/>
            <person name="Pangilinan J."/>
            <person name="Park H.-J."/>
            <person name="Ramirez L."/>
            <person name="Alfaro M."/>
            <person name="Sun H."/>
            <person name="Tritt A."/>
            <person name="Yoshinaga Y."/>
            <person name="Zwiers L.-H."/>
            <person name="Turgeon B."/>
            <person name="Goodwin S."/>
            <person name="Spatafora J."/>
            <person name="Crous P."/>
            <person name="Grigoriev I."/>
        </authorList>
    </citation>
    <scope>NUCLEOTIDE SEQUENCE</scope>
    <source>
        <strain evidence="13">Tuck. ex Michener</strain>
    </source>
</reference>
<feature type="domain" description="Anthranilate synthase component I N-terminal" evidence="12">
    <location>
        <begin position="249"/>
        <end position="387"/>
    </location>
</feature>
<dbReference type="Pfam" id="PF00425">
    <property type="entry name" value="Chorismate_bind"/>
    <property type="match status" value="1"/>
</dbReference>
<evidence type="ECO:0000256" key="9">
    <source>
        <dbReference type="ARBA" id="ARBA00031904"/>
    </source>
</evidence>
<evidence type="ECO:0000256" key="5">
    <source>
        <dbReference type="ARBA" id="ARBA00022679"/>
    </source>
</evidence>
<dbReference type="InterPro" id="IPR005801">
    <property type="entry name" value="ADC_synthase"/>
</dbReference>
<dbReference type="InterPro" id="IPR006805">
    <property type="entry name" value="Anth_synth_I_N"/>
</dbReference>
<evidence type="ECO:0000256" key="3">
    <source>
        <dbReference type="ARBA" id="ARBA00005970"/>
    </source>
</evidence>
<evidence type="ECO:0000256" key="8">
    <source>
        <dbReference type="ARBA" id="ARBA00031329"/>
    </source>
</evidence>
<evidence type="ECO:0000259" key="10">
    <source>
        <dbReference type="Pfam" id="PF00117"/>
    </source>
</evidence>